<reference evidence="1" key="1">
    <citation type="journal article" date="2021" name="Microb. Physiol.">
        <title>Proteogenomic Insights into the Physiology of Marine, Sulfate-Reducing, Filamentous Desulfonema limicola and Desulfonema magnum.</title>
        <authorList>
            <person name="Schnaars V."/>
            <person name="Wohlbrand L."/>
            <person name="Scheve S."/>
            <person name="Hinrichs C."/>
            <person name="Reinhardt R."/>
            <person name="Rabus R."/>
        </authorList>
    </citation>
    <scope>NUCLEOTIDE SEQUENCE</scope>
    <source>
        <strain evidence="1">4be13</strain>
    </source>
</reference>
<dbReference type="AlphaFoldDB" id="A0A975GP22"/>
<protein>
    <submittedName>
        <fullName evidence="1">Uncharacterized protein</fullName>
    </submittedName>
</protein>
<name>A0A975GP22_9BACT</name>
<dbReference type="EMBL" id="CP061800">
    <property type="protein sequence ID" value="QTA88377.1"/>
    <property type="molecule type" value="Genomic_DNA"/>
</dbReference>
<dbReference type="Proteomes" id="UP000663722">
    <property type="component" value="Chromosome"/>
</dbReference>
<sequence length="95" mass="11199">MVQISPRNEDAKKLGIIKKPLYLRKQRSFVEICLKEDLYINLRCTKEAELSDCECNITALKEKAKSINHAYALISRHYETHRRSYGGNVFDRVYY</sequence>
<organism evidence="1 2">
    <name type="scientific">Desulfonema magnum</name>
    <dbReference type="NCBI Taxonomy" id="45655"/>
    <lineage>
        <taxon>Bacteria</taxon>
        <taxon>Pseudomonadati</taxon>
        <taxon>Thermodesulfobacteriota</taxon>
        <taxon>Desulfobacteria</taxon>
        <taxon>Desulfobacterales</taxon>
        <taxon>Desulfococcaceae</taxon>
        <taxon>Desulfonema</taxon>
    </lineage>
</organism>
<proteinExistence type="predicted"/>
<dbReference type="KEGG" id="dmm:dnm_044220"/>
<keyword evidence="2" id="KW-1185">Reference proteome</keyword>
<accession>A0A975GP22</accession>
<evidence type="ECO:0000313" key="1">
    <source>
        <dbReference type="EMBL" id="QTA88377.1"/>
    </source>
</evidence>
<dbReference type="RefSeq" id="WP_207683172.1">
    <property type="nucleotide sequence ID" value="NZ_CP061800.1"/>
</dbReference>
<gene>
    <name evidence="1" type="ORF">dnm_044220</name>
</gene>
<evidence type="ECO:0000313" key="2">
    <source>
        <dbReference type="Proteomes" id="UP000663722"/>
    </source>
</evidence>